<feature type="domain" description="ABC3 transporter permease C-terminal" evidence="7">
    <location>
        <begin position="256"/>
        <end position="370"/>
    </location>
</feature>
<feature type="transmembrane region" description="Helical" evidence="6">
    <location>
        <begin position="17"/>
        <end position="40"/>
    </location>
</feature>
<comment type="subcellular location">
    <subcellularLocation>
        <location evidence="1">Cell membrane</location>
        <topology evidence="1">Multi-pass membrane protein</topology>
    </subcellularLocation>
</comment>
<keyword evidence="3 6" id="KW-0812">Transmembrane</keyword>
<sequence length="826" mass="90625">MNALKAIWQHWRQTETWLLFISVSLAIFACYSLTSVGVLMQQSLIKTSAELMGADRILSATRPAQPEWLAKAESQQLDISEQWLFNSMVFAGESLDAPMQLVSTKAVDEHYPAKGELRVQTASGMTATLPESGVVYADQRLRELLSVELGDQIELGQAQFTLKGWIIREPDSGLSVFGNLPSLLMRLDDVDATGIVQPGSRLAYRYLLTGDDEQLSAFDQWLKPQLPEIYRYRGVSDDDFALSGALKRSDTFLRLAGLLTVLLTLAAMAVICQRFTERQRREVALLKAFGQARRDLIARYSLLMISVFITAIIAGIGAAQGLLVMLAEQIATVMPNLEVQLVASAALLSIVAACGGCVLFCWQPFKQLLATPSSALIQGYGALNLKPSWLWRVLQLLAVFALLLSFAKSWLLAVLLLVAGALSIVLVALASLALIAALSRLSQGQKLSWRLAVRNVQRRMTENRLLLAGFTLASLMVMSIYYVRGDLIDQWRNQMPEGAANRFALNIQQHQVAGFNDWLSQQGIGTSYMYPIVRGRLDAINGEPIQQLVSKDDEIARRSIRRELSLTMRADLPEGNEIEQGTFLTGKGEVSVESRLAERLDIEMGDVLTFDIAGVAASATVTSLRQVDWNSMRPNFYMILSDDVLAPFAASYLASFHLAERQKSLAADLIRAFPNVTLIDVDEAIARVESILKQSSMAMTVVLVLVTAAAGLLLIAQVRAGMDARQQELITMQTLGAGRAVLIRSTLFEFLVLGLIAGGVAVIASEMLLAGVFVLLFKLSAQPHFSLWLLGPGFAAGIITTIGWLQCRRMLREGALSRLRQQISGG</sequence>
<dbReference type="AlphaFoldDB" id="A0A8J6QM54"/>
<feature type="transmembrane region" description="Helical" evidence="6">
    <location>
        <begin position="697"/>
        <end position="716"/>
    </location>
</feature>
<evidence type="ECO:0000256" key="3">
    <source>
        <dbReference type="ARBA" id="ARBA00022692"/>
    </source>
</evidence>
<evidence type="ECO:0000313" key="8">
    <source>
        <dbReference type="EMBL" id="MBD1390671.1"/>
    </source>
</evidence>
<dbReference type="EMBL" id="JACXAF010000021">
    <property type="protein sequence ID" value="MBD1390671.1"/>
    <property type="molecule type" value="Genomic_DNA"/>
</dbReference>
<dbReference type="PANTHER" id="PTHR30287">
    <property type="entry name" value="MEMBRANE COMPONENT OF PREDICTED ABC SUPERFAMILY METABOLITE UPTAKE TRANSPORTER"/>
    <property type="match status" value="1"/>
</dbReference>
<reference evidence="8" key="1">
    <citation type="submission" date="2020-09" db="EMBL/GenBank/DDBJ databases">
        <title>A novel bacterium of genus Neiella, isolated from South China Sea.</title>
        <authorList>
            <person name="Huang H."/>
            <person name="Mo K."/>
            <person name="Hu Y."/>
        </authorList>
    </citation>
    <scope>NUCLEOTIDE SEQUENCE</scope>
    <source>
        <strain evidence="8">HB171785</strain>
    </source>
</reference>
<evidence type="ECO:0000259" key="7">
    <source>
        <dbReference type="Pfam" id="PF02687"/>
    </source>
</evidence>
<dbReference type="GO" id="GO:0005886">
    <property type="term" value="C:plasma membrane"/>
    <property type="evidence" value="ECO:0007669"/>
    <property type="project" value="UniProtKB-SubCell"/>
</dbReference>
<feature type="transmembrane region" description="Helical" evidence="6">
    <location>
        <begin position="750"/>
        <end position="779"/>
    </location>
</feature>
<comment type="caution">
    <text evidence="8">The sequence shown here is derived from an EMBL/GenBank/DDBJ whole genome shotgun (WGS) entry which is preliminary data.</text>
</comment>
<evidence type="ECO:0000256" key="1">
    <source>
        <dbReference type="ARBA" id="ARBA00004651"/>
    </source>
</evidence>
<evidence type="ECO:0000256" key="5">
    <source>
        <dbReference type="ARBA" id="ARBA00023136"/>
    </source>
</evidence>
<dbReference type="Proteomes" id="UP000638014">
    <property type="component" value="Unassembled WGS sequence"/>
</dbReference>
<evidence type="ECO:0000313" key="9">
    <source>
        <dbReference type="Proteomes" id="UP000638014"/>
    </source>
</evidence>
<feature type="transmembrane region" description="Helical" evidence="6">
    <location>
        <begin position="465"/>
        <end position="483"/>
    </location>
</feature>
<evidence type="ECO:0000256" key="2">
    <source>
        <dbReference type="ARBA" id="ARBA00022475"/>
    </source>
</evidence>
<name>A0A8J6QM54_9GAMM</name>
<gene>
    <name evidence="8" type="ORF">IC617_14655</name>
</gene>
<feature type="transmembrane region" description="Helical" evidence="6">
    <location>
        <begin position="252"/>
        <end position="272"/>
    </location>
</feature>
<dbReference type="RefSeq" id="WP_191145738.1">
    <property type="nucleotide sequence ID" value="NZ_JACXAF010000021.1"/>
</dbReference>
<feature type="transmembrane region" description="Helical" evidence="6">
    <location>
        <begin position="339"/>
        <end position="362"/>
    </location>
</feature>
<keyword evidence="2" id="KW-1003">Cell membrane</keyword>
<feature type="transmembrane region" description="Helical" evidence="6">
    <location>
        <begin position="389"/>
        <end position="407"/>
    </location>
</feature>
<feature type="transmembrane region" description="Helical" evidence="6">
    <location>
        <begin position="413"/>
        <end position="438"/>
    </location>
</feature>
<accession>A0A8J6QM54</accession>
<organism evidence="8 9">
    <name type="scientific">Neiella litorisoli</name>
    <dbReference type="NCBI Taxonomy" id="2771431"/>
    <lineage>
        <taxon>Bacteria</taxon>
        <taxon>Pseudomonadati</taxon>
        <taxon>Pseudomonadota</taxon>
        <taxon>Gammaproteobacteria</taxon>
        <taxon>Alteromonadales</taxon>
        <taxon>Echinimonadaceae</taxon>
        <taxon>Neiella</taxon>
    </lineage>
</organism>
<dbReference type="PROSITE" id="PS51257">
    <property type="entry name" value="PROKAR_LIPOPROTEIN"/>
    <property type="match status" value="1"/>
</dbReference>
<feature type="transmembrane region" description="Helical" evidence="6">
    <location>
        <begin position="785"/>
        <end position="805"/>
    </location>
</feature>
<dbReference type="PANTHER" id="PTHR30287:SF1">
    <property type="entry name" value="INNER MEMBRANE PROTEIN"/>
    <property type="match status" value="1"/>
</dbReference>
<keyword evidence="4 6" id="KW-1133">Transmembrane helix</keyword>
<dbReference type="InterPro" id="IPR003838">
    <property type="entry name" value="ABC3_permease_C"/>
</dbReference>
<keyword evidence="9" id="KW-1185">Reference proteome</keyword>
<evidence type="ECO:0000256" key="6">
    <source>
        <dbReference type="SAM" id="Phobius"/>
    </source>
</evidence>
<dbReference type="InterPro" id="IPR038766">
    <property type="entry name" value="Membrane_comp_ABC_pdt"/>
</dbReference>
<dbReference type="Pfam" id="PF02687">
    <property type="entry name" value="FtsX"/>
    <property type="match status" value="2"/>
</dbReference>
<proteinExistence type="predicted"/>
<feature type="domain" description="ABC3 transporter permease C-terminal" evidence="7">
    <location>
        <begin position="701"/>
        <end position="812"/>
    </location>
</feature>
<protein>
    <recommendedName>
        <fullName evidence="7">ABC3 transporter permease C-terminal domain-containing protein</fullName>
    </recommendedName>
</protein>
<keyword evidence="5 6" id="KW-0472">Membrane</keyword>
<evidence type="ECO:0000256" key="4">
    <source>
        <dbReference type="ARBA" id="ARBA00022989"/>
    </source>
</evidence>
<feature type="transmembrane region" description="Helical" evidence="6">
    <location>
        <begin position="302"/>
        <end position="327"/>
    </location>
</feature>